<dbReference type="Gene3D" id="3.40.50.150">
    <property type="entry name" value="Vaccinia Virus protein VP39"/>
    <property type="match status" value="1"/>
</dbReference>
<dbReference type="Proteomes" id="UP000321039">
    <property type="component" value="Unassembled WGS sequence"/>
</dbReference>
<dbReference type="AlphaFoldDB" id="A0A5C9ABI8"/>
<keyword evidence="1" id="KW-0808">Transferase</keyword>
<dbReference type="RefSeq" id="WP_148066955.1">
    <property type="nucleotide sequence ID" value="NZ_VRZA01000001.1"/>
</dbReference>
<dbReference type="GO" id="GO:0032259">
    <property type="term" value="P:methylation"/>
    <property type="evidence" value="ECO:0007669"/>
    <property type="project" value="UniProtKB-KW"/>
</dbReference>
<gene>
    <name evidence="1" type="ORF">FV139_04275</name>
</gene>
<evidence type="ECO:0000313" key="2">
    <source>
        <dbReference type="Proteomes" id="UP000321039"/>
    </source>
</evidence>
<keyword evidence="1" id="KW-0489">Methyltransferase</keyword>
<protein>
    <submittedName>
        <fullName evidence="1">Class I SAM-dependent methyltransferase</fullName>
    </submittedName>
</protein>
<reference evidence="1 2" key="1">
    <citation type="submission" date="2019-08" db="EMBL/GenBank/DDBJ databases">
        <title>Parahaliea maris sp. nov., isolated from the surface seawater.</title>
        <authorList>
            <person name="Liu Y."/>
        </authorList>
    </citation>
    <scope>NUCLEOTIDE SEQUENCE [LARGE SCALE GENOMIC DNA]</scope>
    <source>
        <strain evidence="1 2">HSLHS9</strain>
    </source>
</reference>
<dbReference type="CDD" id="cd02440">
    <property type="entry name" value="AdoMet_MTases"/>
    <property type="match status" value="1"/>
</dbReference>
<dbReference type="Pfam" id="PF13489">
    <property type="entry name" value="Methyltransf_23"/>
    <property type="match status" value="1"/>
</dbReference>
<accession>A0A5C9ABI8</accession>
<dbReference type="PANTHER" id="PTHR43861">
    <property type="entry name" value="TRANS-ACONITATE 2-METHYLTRANSFERASE-RELATED"/>
    <property type="match status" value="1"/>
</dbReference>
<name>A0A5C9ABI8_9GAMM</name>
<organism evidence="1 2">
    <name type="scientific">Parahaliea maris</name>
    <dbReference type="NCBI Taxonomy" id="2716870"/>
    <lineage>
        <taxon>Bacteria</taxon>
        <taxon>Pseudomonadati</taxon>
        <taxon>Pseudomonadota</taxon>
        <taxon>Gammaproteobacteria</taxon>
        <taxon>Cellvibrionales</taxon>
        <taxon>Halieaceae</taxon>
        <taxon>Parahaliea</taxon>
    </lineage>
</organism>
<keyword evidence="2" id="KW-1185">Reference proteome</keyword>
<dbReference type="GO" id="GO:0008168">
    <property type="term" value="F:methyltransferase activity"/>
    <property type="evidence" value="ECO:0007669"/>
    <property type="project" value="UniProtKB-KW"/>
</dbReference>
<dbReference type="InterPro" id="IPR029063">
    <property type="entry name" value="SAM-dependent_MTases_sf"/>
</dbReference>
<proteinExistence type="predicted"/>
<evidence type="ECO:0000313" key="1">
    <source>
        <dbReference type="EMBL" id="TXS96691.1"/>
    </source>
</evidence>
<dbReference type="EMBL" id="VRZA01000001">
    <property type="protein sequence ID" value="TXS96691.1"/>
    <property type="molecule type" value="Genomic_DNA"/>
</dbReference>
<dbReference type="SUPFAM" id="SSF53335">
    <property type="entry name" value="S-adenosyl-L-methionine-dependent methyltransferases"/>
    <property type="match status" value="1"/>
</dbReference>
<sequence>MNDSTVAVFYIARGIDAGLNSAKEFVEAWSRHPPEHAHQLYFLAKGWKSELQHQKLVQLAQSCDAKLLDLPDTGFDFGAYFRALPQIEEKWVCLMNSYAKPNTPGWLRLLSQSARTTGNGIAGATGSWQSLGWSPLKQGSISATAATALSNIINCANWKKFQSFPNPHLRSNGLVIEKCLLEQFAKNSKFPKTKNEAFQLESGINGLSMFALDNHCKLVICGADGKEYPIEKWPFSVTFRSHEQQNLLVTDNRTHEYIASSKNRRRKLADLAWGRNNVRMIRESPKNTTPFLHNTRRTKCPACDMYCADPFLNSRDYNRQISTHTFDYWKCSECEMVFIDPIPEDISKFYSGGYQEIPDNLLSLERMAKKEAYRLSPLLRHKEHGDILEIGPWIGIFSLNAKRRGFRVSAIERDPHVCRFLRQVVEINATETDDVVGELQNDNKKYDAIILWHSLEHLAKPWIVIQQASHRLKVNGILIIGIPNITSTQAELLGAKWLHLDAPRHLYFWSPRGLRKLGMKNGLSVLELHTRDRLSRVLERNAWQHRIQGIIGNRFTRIFLSLIAPPLLSLFFLKNGGAGITVVFRNDGPADPTERKCDAP</sequence>
<comment type="caution">
    <text evidence="1">The sequence shown here is derived from an EMBL/GenBank/DDBJ whole genome shotgun (WGS) entry which is preliminary data.</text>
</comment>